<proteinExistence type="predicted"/>
<gene>
    <name evidence="1" type="ORF">C1704_04760</name>
</gene>
<dbReference type="Proteomes" id="UP000238605">
    <property type="component" value="Unassembled WGS sequence"/>
</dbReference>
<dbReference type="AlphaFoldDB" id="A0A2S5SXK9"/>
<comment type="caution">
    <text evidence="1">The sequence shown here is derived from an EMBL/GenBank/DDBJ whole genome shotgun (WGS) entry which is preliminary data.</text>
</comment>
<dbReference type="EMBL" id="PSNX01000003">
    <property type="protein sequence ID" value="PPE67471.1"/>
    <property type="molecule type" value="Genomic_DNA"/>
</dbReference>
<accession>A0A2S5SXK9</accession>
<protein>
    <submittedName>
        <fullName evidence="1">Uncharacterized protein</fullName>
    </submittedName>
</protein>
<organism evidence="1 2">
    <name type="scientific">Caldimonas caldifontis</name>
    <dbReference type="NCBI Taxonomy" id="1452508"/>
    <lineage>
        <taxon>Bacteria</taxon>
        <taxon>Pseudomonadati</taxon>
        <taxon>Pseudomonadota</taxon>
        <taxon>Betaproteobacteria</taxon>
        <taxon>Burkholderiales</taxon>
        <taxon>Sphaerotilaceae</taxon>
        <taxon>Caldimonas</taxon>
    </lineage>
</organism>
<evidence type="ECO:0000313" key="1">
    <source>
        <dbReference type="EMBL" id="PPE67471.1"/>
    </source>
</evidence>
<keyword evidence="2" id="KW-1185">Reference proteome</keyword>
<evidence type="ECO:0000313" key="2">
    <source>
        <dbReference type="Proteomes" id="UP000238605"/>
    </source>
</evidence>
<name>A0A2S5SXK9_9BURK</name>
<reference evidence="1 2" key="1">
    <citation type="submission" date="2018-02" db="EMBL/GenBank/DDBJ databases">
        <title>Reclassifiation of [Polyangium] brachysporum DSM 7029 as Guopingzhaonella breviflexa gen. nov., sp. nov., a member of the family Comamonadaceae.</title>
        <authorList>
            <person name="Tang B."/>
        </authorList>
    </citation>
    <scope>NUCLEOTIDE SEQUENCE [LARGE SCALE GENOMIC DNA]</scope>
    <source>
        <strain evidence="1 2">BCRC 80649</strain>
    </source>
</reference>
<sequence length="141" mass="16100">MLFDASETRQILLFFWPTRSDDINAMPVDNPLRRFAQSILIAAIDASYAMGYLHRLGKTVANPRGGLKAMGQKLARHYLQHWWRHAKVTDLEDVKIYETVRREVARVYLHRLNMHRDGVANTQPLSPFVLAGMAPDAAAWA</sequence>